<proteinExistence type="predicted"/>
<gene>
    <name evidence="1" type="ORF">DARMORV10_C07P62990.1</name>
</gene>
<name>A0A816N2Q6_BRANA</name>
<sequence>MTSSSSKVTEQLSFYLPNHSLTQLTPSLISFKSYSGIPRVTHKDFSIPIAKVFKKKTTTELACKSVLDKCLGVNIASPTTNI</sequence>
<evidence type="ECO:0000313" key="1">
    <source>
        <dbReference type="EMBL" id="CAF2032847.1"/>
    </source>
</evidence>
<reference evidence="1" key="1">
    <citation type="submission" date="2021-01" db="EMBL/GenBank/DDBJ databases">
        <authorList>
            <consortium name="Genoscope - CEA"/>
            <person name="William W."/>
        </authorList>
    </citation>
    <scope>NUCLEOTIDE SEQUENCE</scope>
</reference>
<dbReference type="AlphaFoldDB" id="A0A816N2Q6"/>
<dbReference type="Proteomes" id="UP001295469">
    <property type="component" value="Chromosome C07"/>
</dbReference>
<protein>
    <submittedName>
        <fullName evidence="1">(rape) hypothetical protein</fullName>
    </submittedName>
</protein>
<organism evidence="1">
    <name type="scientific">Brassica napus</name>
    <name type="common">Rape</name>
    <dbReference type="NCBI Taxonomy" id="3708"/>
    <lineage>
        <taxon>Eukaryota</taxon>
        <taxon>Viridiplantae</taxon>
        <taxon>Streptophyta</taxon>
        <taxon>Embryophyta</taxon>
        <taxon>Tracheophyta</taxon>
        <taxon>Spermatophyta</taxon>
        <taxon>Magnoliopsida</taxon>
        <taxon>eudicotyledons</taxon>
        <taxon>Gunneridae</taxon>
        <taxon>Pentapetalae</taxon>
        <taxon>rosids</taxon>
        <taxon>malvids</taxon>
        <taxon>Brassicales</taxon>
        <taxon>Brassicaceae</taxon>
        <taxon>Brassiceae</taxon>
        <taxon>Brassica</taxon>
    </lineage>
</organism>
<dbReference type="EMBL" id="HG994371">
    <property type="protein sequence ID" value="CAF2032847.1"/>
    <property type="molecule type" value="Genomic_DNA"/>
</dbReference>
<accession>A0A816N2Q6</accession>